<keyword evidence="3" id="KW-1185">Reference proteome</keyword>
<dbReference type="Proteomes" id="UP001596483">
    <property type="component" value="Unassembled WGS sequence"/>
</dbReference>
<dbReference type="RefSeq" id="WP_157294084.1">
    <property type="nucleotide sequence ID" value="NZ_JBHTCT010000033.1"/>
</dbReference>
<organism evidence="2 3">
    <name type="scientific">Bhargavaea changchunensis</name>
    <dbReference type="NCBI Taxonomy" id="2134037"/>
    <lineage>
        <taxon>Bacteria</taxon>
        <taxon>Bacillati</taxon>
        <taxon>Bacillota</taxon>
        <taxon>Bacilli</taxon>
        <taxon>Bacillales</taxon>
        <taxon>Caryophanaceae</taxon>
        <taxon>Bhargavaea</taxon>
    </lineage>
</organism>
<accession>A0ABW2NGL7</accession>
<protein>
    <submittedName>
        <fullName evidence="2">DUF4230 domain-containing protein</fullName>
    </submittedName>
</protein>
<feature type="transmembrane region" description="Helical" evidence="1">
    <location>
        <begin position="42"/>
        <end position="65"/>
    </location>
</feature>
<evidence type="ECO:0000313" key="3">
    <source>
        <dbReference type="Proteomes" id="UP001596483"/>
    </source>
</evidence>
<evidence type="ECO:0000256" key="1">
    <source>
        <dbReference type="SAM" id="Phobius"/>
    </source>
</evidence>
<keyword evidence="1" id="KW-0472">Membrane</keyword>
<reference evidence="3" key="1">
    <citation type="journal article" date="2019" name="Int. J. Syst. Evol. Microbiol.">
        <title>The Global Catalogue of Microorganisms (GCM) 10K type strain sequencing project: providing services to taxonomists for standard genome sequencing and annotation.</title>
        <authorList>
            <consortium name="The Broad Institute Genomics Platform"/>
            <consortium name="The Broad Institute Genome Sequencing Center for Infectious Disease"/>
            <person name="Wu L."/>
            <person name="Ma J."/>
        </authorList>
    </citation>
    <scope>NUCLEOTIDE SEQUENCE [LARGE SCALE GENOMIC DNA]</scope>
    <source>
        <strain evidence="3">JCM 4738</strain>
    </source>
</reference>
<evidence type="ECO:0000313" key="2">
    <source>
        <dbReference type="EMBL" id="MFC7365694.1"/>
    </source>
</evidence>
<proteinExistence type="predicted"/>
<sequence length="238" mass="26469">MAGSNGKKGRTDEETAVTVEETWEAPAVGRDGKRRSRALKRFLWIAVPLLLLAVILPVVTLKMLAGGSTLTEEGAVIERVQELSELVTAEAYTKVIIDESDNELFGMSLGIDIPGTKREFLVIIPGSVKAGIDFSKVKENDISIDEDAKTIKLTVPEPEFLGEPEIHVDERKVFSHEGLFRNPPDIKKGYELDKKAQEMMIKEATEQGVLNQARENAVKTLKQMYSFSGYDVEVEFKE</sequence>
<keyword evidence="1" id="KW-1133">Transmembrane helix</keyword>
<keyword evidence="1" id="KW-0812">Transmembrane</keyword>
<comment type="caution">
    <text evidence="2">The sequence shown here is derived from an EMBL/GenBank/DDBJ whole genome shotgun (WGS) entry which is preliminary data.</text>
</comment>
<dbReference type="EMBL" id="JBHTCT010000033">
    <property type="protein sequence ID" value="MFC7365694.1"/>
    <property type="molecule type" value="Genomic_DNA"/>
</dbReference>
<dbReference type="InterPro" id="IPR025324">
    <property type="entry name" value="DUF4230"/>
</dbReference>
<gene>
    <name evidence="2" type="ORF">ACFQQH_11265</name>
</gene>
<name>A0ABW2NGL7_9BACL</name>
<dbReference type="Pfam" id="PF14014">
    <property type="entry name" value="DUF4230"/>
    <property type="match status" value="1"/>
</dbReference>